<protein>
    <submittedName>
        <fullName evidence="1">S23 ribosomal protein</fullName>
    </submittedName>
</protein>
<keyword evidence="1" id="KW-0687">Ribonucleoprotein</keyword>
<dbReference type="Proteomes" id="UP000218418">
    <property type="component" value="Plasmid plasmid1"/>
</dbReference>
<dbReference type="Pfam" id="PF05635">
    <property type="entry name" value="23S_rRNA_IVP"/>
    <property type="match status" value="1"/>
</dbReference>
<sequence>MTEQTVKDYQELEVYKMAFDAAMEIFELSKNFPLSERFALNNSDMEESLLNIPLSQQIRCSSRCVCTNLAGAWYKRMDETAFISRLNDCMSWVAQTRTLLKFAYKYNYLDAAEEREICQTYNSIEDALISMIDNSNKWIIVSNTNN</sequence>
<dbReference type="NCBIfam" id="TIGR02436">
    <property type="entry name" value="four helix bundle protein"/>
    <property type="match status" value="1"/>
</dbReference>
<geneLocation type="plasmid" evidence="2">
    <name>Plasmid1 dna</name>
</geneLocation>
<keyword evidence="1" id="KW-0614">Plasmid</keyword>
<dbReference type="EMBL" id="AP018228">
    <property type="protein sequence ID" value="BAY87757.1"/>
    <property type="molecule type" value="Genomic_DNA"/>
</dbReference>
<gene>
    <name evidence="1" type="ORF">NIES267_72810</name>
</gene>
<reference evidence="1 2" key="1">
    <citation type="submission" date="2017-06" db="EMBL/GenBank/DDBJ databases">
        <title>Genome sequencing of cyanobaciteial culture collection at National Institute for Environmental Studies (NIES).</title>
        <authorList>
            <person name="Hirose Y."/>
            <person name="Shimura Y."/>
            <person name="Fujisawa T."/>
            <person name="Nakamura Y."/>
            <person name="Kawachi M."/>
        </authorList>
    </citation>
    <scope>NUCLEOTIDE SEQUENCE [LARGE SCALE GENOMIC DNA]</scope>
    <source>
        <strain evidence="1 2">NIES-267</strain>
        <plasmid evidence="2">Plasmid1 dna</plasmid>
    </source>
</reference>
<dbReference type="InterPro" id="IPR012657">
    <property type="entry name" value="23S_rRNA-intervening_sequence"/>
</dbReference>
<dbReference type="SUPFAM" id="SSF158446">
    <property type="entry name" value="IVS-encoded protein-like"/>
    <property type="match status" value="1"/>
</dbReference>
<accession>A0A1Z4M2R2</accession>
<keyword evidence="1" id="KW-0689">Ribosomal protein</keyword>
<organism evidence="1 2">
    <name type="scientific">Calothrix parasitica NIES-267</name>
    <dbReference type="NCBI Taxonomy" id="1973488"/>
    <lineage>
        <taxon>Bacteria</taxon>
        <taxon>Bacillati</taxon>
        <taxon>Cyanobacteriota</taxon>
        <taxon>Cyanophyceae</taxon>
        <taxon>Nostocales</taxon>
        <taxon>Calotrichaceae</taxon>
        <taxon>Calothrix</taxon>
    </lineage>
</organism>
<dbReference type="InterPro" id="IPR036583">
    <property type="entry name" value="23S_rRNA_IVS_sf"/>
</dbReference>
<dbReference type="GO" id="GO:0005840">
    <property type="term" value="C:ribosome"/>
    <property type="evidence" value="ECO:0007669"/>
    <property type="project" value="UniProtKB-KW"/>
</dbReference>
<keyword evidence="2" id="KW-1185">Reference proteome</keyword>
<evidence type="ECO:0000313" key="2">
    <source>
        <dbReference type="Proteomes" id="UP000218418"/>
    </source>
</evidence>
<proteinExistence type="predicted"/>
<name>A0A1Z4M2R2_9CYAN</name>
<dbReference type="Gene3D" id="1.20.1440.60">
    <property type="entry name" value="23S rRNA-intervening sequence"/>
    <property type="match status" value="1"/>
</dbReference>
<evidence type="ECO:0000313" key="1">
    <source>
        <dbReference type="EMBL" id="BAY87757.1"/>
    </source>
</evidence>
<dbReference type="OrthoDB" id="532154at2"/>
<dbReference type="AlphaFoldDB" id="A0A1Z4M2R2"/>